<feature type="compositionally biased region" description="Basic and acidic residues" evidence="1">
    <location>
        <begin position="11"/>
        <end position="27"/>
    </location>
</feature>
<sequence>MTKAGKAGARGKSDVPRSDHDDPRSVHEVTVTVAGDLRANTEGTVRRTFVDESTA</sequence>
<proteinExistence type="predicted"/>
<evidence type="ECO:0000313" key="3">
    <source>
        <dbReference type="Proteomes" id="UP001500653"/>
    </source>
</evidence>
<evidence type="ECO:0000313" key="2">
    <source>
        <dbReference type="EMBL" id="GAA1253346.1"/>
    </source>
</evidence>
<evidence type="ECO:0000256" key="1">
    <source>
        <dbReference type="SAM" id="MobiDB-lite"/>
    </source>
</evidence>
<dbReference type="RefSeq" id="WP_253865596.1">
    <property type="nucleotide sequence ID" value="NZ_BAAALN010000019.1"/>
</dbReference>
<reference evidence="2 3" key="1">
    <citation type="journal article" date="2019" name="Int. J. Syst. Evol. Microbiol.">
        <title>The Global Catalogue of Microorganisms (GCM) 10K type strain sequencing project: providing services to taxonomists for standard genome sequencing and annotation.</title>
        <authorList>
            <consortium name="The Broad Institute Genomics Platform"/>
            <consortium name="The Broad Institute Genome Sequencing Center for Infectious Disease"/>
            <person name="Wu L."/>
            <person name="Ma J."/>
        </authorList>
    </citation>
    <scope>NUCLEOTIDE SEQUENCE [LARGE SCALE GENOMIC DNA]</scope>
    <source>
        <strain evidence="2 3">JCM 13023</strain>
    </source>
</reference>
<feature type="region of interest" description="Disordered" evidence="1">
    <location>
        <begin position="1"/>
        <end position="27"/>
    </location>
</feature>
<gene>
    <name evidence="2" type="ORF">GCM10009676_45570</name>
</gene>
<dbReference type="Proteomes" id="UP001500653">
    <property type="component" value="Unassembled WGS sequence"/>
</dbReference>
<accession>A0ABN1WKJ7</accession>
<protein>
    <submittedName>
        <fullName evidence="2">Uncharacterized protein</fullName>
    </submittedName>
</protein>
<dbReference type="EMBL" id="BAAALN010000019">
    <property type="protein sequence ID" value="GAA1253346.1"/>
    <property type="molecule type" value="Genomic_DNA"/>
</dbReference>
<keyword evidence="3" id="KW-1185">Reference proteome</keyword>
<organism evidence="2 3">
    <name type="scientific">Prauserella halophila</name>
    <dbReference type="NCBI Taxonomy" id="185641"/>
    <lineage>
        <taxon>Bacteria</taxon>
        <taxon>Bacillati</taxon>
        <taxon>Actinomycetota</taxon>
        <taxon>Actinomycetes</taxon>
        <taxon>Pseudonocardiales</taxon>
        <taxon>Pseudonocardiaceae</taxon>
        <taxon>Prauserella</taxon>
    </lineage>
</organism>
<name>A0ABN1WKJ7_9PSEU</name>
<comment type="caution">
    <text evidence="2">The sequence shown here is derived from an EMBL/GenBank/DDBJ whole genome shotgun (WGS) entry which is preliminary data.</text>
</comment>